<gene>
    <name evidence="1" type="ORF">Pmi06nite_75520</name>
</gene>
<accession>A0A8J3U7P8</accession>
<sequence length="96" mass="10140">MIDNGNAIVLLVHAEDGEISACFQLGTRDVTGTNNGPLTEALRHAGLIPDANGGGSAPPSREAERSMLRVAETHFDLTLPRADILEHELMAARVPG</sequence>
<dbReference type="AlphaFoldDB" id="A0A8J3U7P8"/>
<proteinExistence type="predicted"/>
<reference evidence="1 2" key="1">
    <citation type="submission" date="2021-01" db="EMBL/GenBank/DDBJ databases">
        <title>Whole genome shotgun sequence of Planotetraspora mira NBRC 15435.</title>
        <authorList>
            <person name="Komaki H."/>
            <person name="Tamura T."/>
        </authorList>
    </citation>
    <scope>NUCLEOTIDE SEQUENCE [LARGE SCALE GENOMIC DNA]</scope>
    <source>
        <strain evidence="1 2">NBRC 15435</strain>
    </source>
</reference>
<protein>
    <submittedName>
        <fullName evidence="1">Uncharacterized protein</fullName>
    </submittedName>
</protein>
<dbReference type="EMBL" id="BOOO01000047">
    <property type="protein sequence ID" value="GII34110.1"/>
    <property type="molecule type" value="Genomic_DNA"/>
</dbReference>
<dbReference type="RefSeq" id="WP_203957928.1">
    <property type="nucleotide sequence ID" value="NZ_BOOO01000047.1"/>
</dbReference>
<comment type="caution">
    <text evidence="1">The sequence shown here is derived from an EMBL/GenBank/DDBJ whole genome shotgun (WGS) entry which is preliminary data.</text>
</comment>
<evidence type="ECO:0000313" key="2">
    <source>
        <dbReference type="Proteomes" id="UP000650628"/>
    </source>
</evidence>
<evidence type="ECO:0000313" key="1">
    <source>
        <dbReference type="EMBL" id="GII34110.1"/>
    </source>
</evidence>
<keyword evidence="2" id="KW-1185">Reference proteome</keyword>
<organism evidence="1 2">
    <name type="scientific">Planotetraspora mira</name>
    <dbReference type="NCBI Taxonomy" id="58121"/>
    <lineage>
        <taxon>Bacteria</taxon>
        <taxon>Bacillati</taxon>
        <taxon>Actinomycetota</taxon>
        <taxon>Actinomycetes</taxon>
        <taxon>Streptosporangiales</taxon>
        <taxon>Streptosporangiaceae</taxon>
        <taxon>Planotetraspora</taxon>
    </lineage>
</organism>
<name>A0A8J3U7P8_9ACTN</name>
<dbReference type="Proteomes" id="UP000650628">
    <property type="component" value="Unassembled WGS sequence"/>
</dbReference>